<keyword evidence="4" id="KW-1185">Reference proteome</keyword>
<feature type="transmembrane region" description="Helical" evidence="1">
    <location>
        <begin position="17"/>
        <end position="36"/>
    </location>
</feature>
<dbReference type="AlphaFoldDB" id="A0A085BFU8"/>
<sequence length="128" mass="15445">MYFIIENLFLYEMFYEFTSLFIVLFTLVFYPILLYVRFQKFYRSHKILGLRTISEIDEKGFSDVGEGFEAKILWENIYKVKELKNWILVYHNSTAYGFLPKRVLSGNQIQEFRNIVTQKNIKSELLKD</sequence>
<dbReference type="EMBL" id="JPLY01000004">
    <property type="protein sequence ID" value="KFC21343.1"/>
    <property type="molecule type" value="Genomic_DNA"/>
</dbReference>
<comment type="caution">
    <text evidence="3">The sequence shown here is derived from an EMBL/GenBank/DDBJ whole genome shotgun (WGS) entry which is preliminary data.</text>
</comment>
<reference evidence="3 4" key="1">
    <citation type="submission" date="2014-07" db="EMBL/GenBank/DDBJ databases">
        <title>Epilithonimonas lactis LMG 22401 Genome.</title>
        <authorList>
            <person name="Pipes S.E."/>
            <person name="Stropko S.J."/>
        </authorList>
    </citation>
    <scope>NUCLEOTIDE SEQUENCE [LARGE SCALE GENOMIC DNA]</scope>
    <source>
        <strain evidence="3 4">LMG 24401</strain>
    </source>
</reference>
<dbReference type="Proteomes" id="UP000028623">
    <property type="component" value="Unassembled WGS sequence"/>
</dbReference>
<dbReference type="Pfam" id="PF14317">
    <property type="entry name" value="YcxB"/>
    <property type="match status" value="1"/>
</dbReference>
<evidence type="ECO:0000256" key="1">
    <source>
        <dbReference type="SAM" id="Phobius"/>
    </source>
</evidence>
<evidence type="ECO:0000313" key="3">
    <source>
        <dbReference type="EMBL" id="KFC21343.1"/>
    </source>
</evidence>
<organism evidence="3 4">
    <name type="scientific">Epilithonimonas lactis</name>
    <dbReference type="NCBI Taxonomy" id="421072"/>
    <lineage>
        <taxon>Bacteria</taxon>
        <taxon>Pseudomonadati</taxon>
        <taxon>Bacteroidota</taxon>
        <taxon>Flavobacteriia</taxon>
        <taxon>Flavobacteriales</taxon>
        <taxon>Weeksellaceae</taxon>
        <taxon>Chryseobacterium group</taxon>
        <taxon>Epilithonimonas</taxon>
    </lineage>
</organism>
<evidence type="ECO:0000313" key="4">
    <source>
        <dbReference type="Proteomes" id="UP000028623"/>
    </source>
</evidence>
<accession>A0A085BFU8</accession>
<proteinExistence type="predicted"/>
<feature type="domain" description="YcxB-like C-terminal" evidence="2">
    <location>
        <begin position="56"/>
        <end position="115"/>
    </location>
</feature>
<dbReference type="InterPro" id="IPR025588">
    <property type="entry name" value="YcxB-like_C"/>
</dbReference>
<keyword evidence="1" id="KW-0472">Membrane</keyword>
<name>A0A085BFU8_9FLAO</name>
<keyword evidence="1" id="KW-0812">Transmembrane</keyword>
<protein>
    <recommendedName>
        <fullName evidence="2">YcxB-like C-terminal domain-containing protein</fullName>
    </recommendedName>
</protein>
<gene>
    <name evidence="3" type="ORF">IO89_14220</name>
</gene>
<evidence type="ECO:0000259" key="2">
    <source>
        <dbReference type="Pfam" id="PF14317"/>
    </source>
</evidence>
<keyword evidence="1" id="KW-1133">Transmembrane helix</keyword>